<evidence type="ECO:0000313" key="10">
    <source>
        <dbReference type="EMBL" id="QUR69738.1"/>
    </source>
</evidence>
<keyword evidence="4" id="KW-0479">Metal-binding</keyword>
<dbReference type="GO" id="GO:0030151">
    <property type="term" value="F:molybdenum ion binding"/>
    <property type="evidence" value="ECO:0007669"/>
    <property type="project" value="InterPro"/>
</dbReference>
<evidence type="ECO:0000313" key="11">
    <source>
        <dbReference type="Proteomes" id="UP000682202"/>
    </source>
</evidence>
<feature type="domain" description="Oxidoreductase molybdopterin-binding" evidence="8">
    <location>
        <begin position="75"/>
        <end position="251"/>
    </location>
</feature>
<dbReference type="SUPFAM" id="SSF81296">
    <property type="entry name" value="E set domains"/>
    <property type="match status" value="1"/>
</dbReference>
<dbReference type="GO" id="GO:0020037">
    <property type="term" value="F:heme binding"/>
    <property type="evidence" value="ECO:0007669"/>
    <property type="project" value="TreeGrafter"/>
</dbReference>
<evidence type="ECO:0000256" key="4">
    <source>
        <dbReference type="ARBA" id="ARBA00022723"/>
    </source>
</evidence>
<proteinExistence type="predicted"/>
<reference evidence="10" key="1">
    <citation type="submission" date="2019-12" db="EMBL/GenBank/DDBJ databases">
        <title>Mycobacterium spongiae sp. nov.</title>
        <authorList>
            <person name="Stinear T."/>
        </authorList>
    </citation>
    <scope>NUCLEOTIDE SEQUENCE</scope>
    <source>
        <strain evidence="10">FSD4b-SM</strain>
    </source>
</reference>
<evidence type="ECO:0000256" key="5">
    <source>
        <dbReference type="ARBA" id="ARBA00023002"/>
    </source>
</evidence>
<accession>A0A975K2C3</accession>
<dbReference type="KEGG" id="mspg:F6B93_10865"/>
<dbReference type="InterPro" id="IPR000572">
    <property type="entry name" value="OxRdtase_Mopterin-bd_dom"/>
</dbReference>
<dbReference type="FunFam" id="3.90.420.10:FF:000002">
    <property type="entry name" value="sulfite oxidase, mitochondrial"/>
    <property type="match status" value="1"/>
</dbReference>
<dbReference type="PROSITE" id="PS00559">
    <property type="entry name" value="MOLYBDOPTERIN_EUK"/>
    <property type="match status" value="1"/>
</dbReference>
<comment type="cofactor">
    <cofactor evidence="1">
        <name>Mo-molybdopterin</name>
        <dbReference type="ChEBI" id="CHEBI:71302"/>
    </cofactor>
</comment>
<dbReference type="CDD" id="cd02110">
    <property type="entry name" value="SO_family_Moco_dimer"/>
    <property type="match status" value="1"/>
</dbReference>
<keyword evidence="3" id="KW-0349">Heme</keyword>
<feature type="compositionally biased region" description="Polar residues" evidence="7">
    <location>
        <begin position="19"/>
        <end position="33"/>
    </location>
</feature>
<evidence type="ECO:0000256" key="2">
    <source>
        <dbReference type="ARBA" id="ARBA00022505"/>
    </source>
</evidence>
<dbReference type="GO" id="GO:0043546">
    <property type="term" value="F:molybdopterin cofactor binding"/>
    <property type="evidence" value="ECO:0007669"/>
    <property type="project" value="InterPro"/>
</dbReference>
<keyword evidence="5" id="KW-0560">Oxidoreductase</keyword>
<evidence type="ECO:0000256" key="1">
    <source>
        <dbReference type="ARBA" id="ARBA00001924"/>
    </source>
</evidence>
<dbReference type="PRINTS" id="PR00407">
    <property type="entry name" value="EUMOPTERIN"/>
</dbReference>
<dbReference type="AlphaFoldDB" id="A0A975K2C3"/>
<dbReference type="SUPFAM" id="SSF56524">
    <property type="entry name" value="Oxidoreductase molybdopterin-binding domain"/>
    <property type="match status" value="1"/>
</dbReference>
<evidence type="ECO:0000256" key="6">
    <source>
        <dbReference type="ARBA" id="ARBA00023004"/>
    </source>
</evidence>
<dbReference type="InterPro" id="IPR008335">
    <property type="entry name" value="Mopterin_OxRdtase_euk"/>
</dbReference>
<keyword evidence="6" id="KW-0408">Iron</keyword>
<dbReference type="InterPro" id="IPR014756">
    <property type="entry name" value="Ig_E-set"/>
</dbReference>
<evidence type="ECO:0000256" key="7">
    <source>
        <dbReference type="SAM" id="MobiDB-lite"/>
    </source>
</evidence>
<name>A0A975K2C3_9MYCO</name>
<keyword evidence="2" id="KW-0500">Molybdenum</keyword>
<sequence>MGNHRHHRRATEEKRVTIVASTDSETEPGTDSPATWGKRDDMIVRARSPYNAEPPAAVLASSDITPVEAFYARNHGAIPDIAAQQWRLQVSGCVDTPLTLTYDQLRHEFEQHEVVATLACAGNRRAEMLRVQPIPGKEPWEHGAISTARWGGVRLADFLQAAGTQHSEGLHVAFEAPDVAPEARPVQTYGSSIPLSKAMSSEVLLAWQMNSEPLPPAHGGPVRVVVPGYVGARSVKWITAVTVQPGPSENYFQARDYRILPPEADPDSVTSGEGIALSSLTLSCDILDPTDGDHVPPGALTIRGYGLAGDGRSVERIDVSVDDGLTWQQAVLQSPASAWSWRPWSLTVDVESGPLHIIARAWDDTGALQPESVASLWNPRGYGNNAWARAALCVQ</sequence>
<dbReference type="Pfam" id="PF00174">
    <property type="entry name" value="Oxidored_molyb"/>
    <property type="match status" value="1"/>
</dbReference>
<protein>
    <submittedName>
        <fullName evidence="10">Molybdopterin-dependent oxidoreductase</fullName>
    </submittedName>
</protein>
<evidence type="ECO:0000259" key="8">
    <source>
        <dbReference type="Pfam" id="PF00174"/>
    </source>
</evidence>
<dbReference type="Proteomes" id="UP000682202">
    <property type="component" value="Chromosome"/>
</dbReference>
<dbReference type="EMBL" id="CP046600">
    <property type="protein sequence ID" value="QUR69738.1"/>
    <property type="molecule type" value="Genomic_DNA"/>
</dbReference>
<dbReference type="GO" id="GO:0006790">
    <property type="term" value="P:sulfur compound metabolic process"/>
    <property type="evidence" value="ECO:0007669"/>
    <property type="project" value="TreeGrafter"/>
</dbReference>
<dbReference type="InterPro" id="IPR005066">
    <property type="entry name" value="MoCF_OxRdtse_dimer"/>
</dbReference>
<organism evidence="10 11">
    <name type="scientific">Mycobacterium spongiae</name>
    <dbReference type="NCBI Taxonomy" id="886343"/>
    <lineage>
        <taxon>Bacteria</taxon>
        <taxon>Bacillati</taxon>
        <taxon>Actinomycetota</taxon>
        <taxon>Actinomycetes</taxon>
        <taxon>Mycobacteriales</taxon>
        <taxon>Mycobacteriaceae</taxon>
        <taxon>Mycobacterium</taxon>
    </lineage>
</organism>
<dbReference type="Gene3D" id="3.90.420.10">
    <property type="entry name" value="Oxidoreductase, molybdopterin-binding domain"/>
    <property type="match status" value="1"/>
</dbReference>
<dbReference type="GO" id="GO:0008482">
    <property type="term" value="F:sulfite oxidase activity"/>
    <property type="evidence" value="ECO:0007669"/>
    <property type="project" value="TreeGrafter"/>
</dbReference>
<dbReference type="PANTHER" id="PTHR19372">
    <property type="entry name" value="SULFITE REDUCTASE"/>
    <property type="match status" value="1"/>
</dbReference>
<dbReference type="InterPro" id="IPR022407">
    <property type="entry name" value="OxRdtase_Mopterin_BS"/>
</dbReference>
<dbReference type="PANTHER" id="PTHR19372:SF7">
    <property type="entry name" value="SULFITE OXIDASE, MITOCHONDRIAL"/>
    <property type="match status" value="1"/>
</dbReference>
<keyword evidence="11" id="KW-1185">Reference proteome</keyword>
<evidence type="ECO:0000259" key="9">
    <source>
        <dbReference type="Pfam" id="PF03404"/>
    </source>
</evidence>
<feature type="domain" description="Moybdenum cofactor oxidoreductase dimerisation" evidence="9">
    <location>
        <begin position="279"/>
        <end position="392"/>
    </location>
</feature>
<gene>
    <name evidence="10" type="ORF">F6B93_10865</name>
</gene>
<dbReference type="InterPro" id="IPR036374">
    <property type="entry name" value="OxRdtase_Mopterin-bd_sf"/>
</dbReference>
<evidence type="ECO:0000256" key="3">
    <source>
        <dbReference type="ARBA" id="ARBA00022617"/>
    </source>
</evidence>
<dbReference type="Gene3D" id="2.60.40.650">
    <property type="match status" value="1"/>
</dbReference>
<feature type="region of interest" description="Disordered" evidence="7">
    <location>
        <begin position="1"/>
        <end position="39"/>
    </location>
</feature>
<dbReference type="Pfam" id="PF03404">
    <property type="entry name" value="Mo-co_dimer"/>
    <property type="match status" value="1"/>
</dbReference>